<gene>
    <name evidence="3" type="ORF">BJP41_02980</name>
</gene>
<dbReference type="SUPFAM" id="SSF159871">
    <property type="entry name" value="YdgH-like"/>
    <property type="match status" value="3"/>
</dbReference>
<evidence type="ECO:0000259" key="2">
    <source>
        <dbReference type="Pfam" id="PF07338"/>
    </source>
</evidence>
<dbReference type="NCBIfam" id="NF040471">
    <property type="entry name" value="ydgH_STM1478"/>
    <property type="match status" value="1"/>
</dbReference>
<dbReference type="AlphaFoldDB" id="A0A2D3T1D0"/>
<dbReference type="Gene3D" id="3.30.1660.10">
    <property type="entry name" value="Flavin-binding protein dodecin"/>
    <property type="match status" value="3"/>
</dbReference>
<dbReference type="PANTHER" id="PTHR34156:SF2">
    <property type="entry name" value="PROTEIN YDGH"/>
    <property type="match status" value="1"/>
</dbReference>
<dbReference type="InterPro" id="IPR010854">
    <property type="entry name" value="YdgH/BhsA/McbA-like_dom"/>
</dbReference>
<name>A0A2D3T1D0_9ENTR</name>
<keyword evidence="1" id="KW-0732">Signal</keyword>
<dbReference type="RefSeq" id="WP_100103067.1">
    <property type="nucleotide sequence ID" value="NZ_CADIJJ010000012.1"/>
</dbReference>
<dbReference type="InterPro" id="IPR036275">
    <property type="entry name" value="YdgH-like_sf"/>
</dbReference>
<dbReference type="InterPro" id="IPR025543">
    <property type="entry name" value="Dodecin-like"/>
</dbReference>
<evidence type="ECO:0000313" key="4">
    <source>
        <dbReference type="Proteomes" id="UP000230008"/>
    </source>
</evidence>
<feature type="domain" description="YdgH/BhsA/McbA-like" evidence="2">
    <location>
        <begin position="36"/>
        <end position="91"/>
    </location>
</feature>
<feature type="domain" description="YdgH/BhsA/McbA-like" evidence="2">
    <location>
        <begin position="122"/>
        <end position="175"/>
    </location>
</feature>
<evidence type="ECO:0000256" key="1">
    <source>
        <dbReference type="ARBA" id="ARBA00022729"/>
    </source>
</evidence>
<reference evidence="4" key="1">
    <citation type="submission" date="2016-10" db="EMBL/GenBank/DDBJ databases">
        <authorList>
            <person name="Chevignon G."/>
        </authorList>
    </citation>
    <scope>NUCLEOTIDE SEQUENCE [LARGE SCALE GENOMIC DNA]</scope>
    <source>
        <strain evidence="4">A2C</strain>
    </source>
</reference>
<dbReference type="InterPro" id="IPR051096">
    <property type="entry name" value="BhsA/McbA_stress_biofilm_assoc"/>
</dbReference>
<organism evidence="3 4">
    <name type="scientific">Candidatus Williamhamiltonella defendens</name>
    <dbReference type="NCBI Taxonomy" id="138072"/>
    <lineage>
        <taxon>Bacteria</taxon>
        <taxon>Pseudomonadati</taxon>
        <taxon>Pseudomonadota</taxon>
        <taxon>Gammaproteobacteria</taxon>
        <taxon>Enterobacterales</taxon>
        <taxon>Enterobacteriaceae</taxon>
        <taxon>aphid secondary symbionts</taxon>
        <taxon>Candidatus Williamhamiltonella</taxon>
    </lineage>
</organism>
<proteinExistence type="predicted"/>
<dbReference type="EMBL" id="CP017606">
    <property type="protein sequence ID" value="ATW29483.1"/>
    <property type="molecule type" value="Genomic_DNA"/>
</dbReference>
<accession>A0A2D3T1D0</accession>
<sequence>MKFKHGTAITFILLFWTLPEVKAAQELSAEKAQTLTSFKQITLNGRFNNLGEVAEAVSRQADKLSAYAFYVQGIHSTNRGGNWRVTANLYHKDAAVLIKKNDYRIFNGVKELPQKEAELLLPFDTVNVTGFFRSQSDVDEAISKKAAEKKADAFFIIRQIDANRGGNQSITAYIYEANAPKRPASNANFIPADSDDGKAALAAGGGGTKKILPIHEESSMNPFKKVGRLFERDSSVGSRYSVTLPNGIKIEELNNIAAKNMKPFDRVTFTGHFSSMTDVSCQVAKRAAKKGAKYYHITRQWQSKNGGNLTVTADLFK</sequence>
<protein>
    <recommendedName>
        <fullName evidence="2">YdgH/BhsA/McbA-like domain-containing protein</fullName>
    </recommendedName>
</protein>
<dbReference type="Proteomes" id="UP000230008">
    <property type="component" value="Chromosome"/>
</dbReference>
<reference evidence="4" key="2">
    <citation type="submission" date="2017-11" db="EMBL/GenBank/DDBJ databases">
        <title>PacBio sequencing of new strain of the secondary endosymbiont Candidatus Hamiltonella defensa.</title>
        <authorList>
            <person name="Strand M.R."/>
            <person name="Oliver K."/>
        </authorList>
    </citation>
    <scope>NUCLEOTIDE SEQUENCE [LARGE SCALE GENOMIC DNA]</scope>
    <source>
        <strain evidence="4">A2C</strain>
    </source>
</reference>
<dbReference type="Pfam" id="PF07338">
    <property type="entry name" value="YdgH_BhsA-like"/>
    <property type="match status" value="3"/>
</dbReference>
<dbReference type="InterPro" id="IPR025539">
    <property type="entry name" value="YdgH"/>
</dbReference>
<feature type="domain" description="YdgH/BhsA/McbA-like" evidence="2">
    <location>
        <begin position="261"/>
        <end position="317"/>
    </location>
</feature>
<evidence type="ECO:0000313" key="3">
    <source>
        <dbReference type="EMBL" id="ATW29483.1"/>
    </source>
</evidence>
<dbReference type="PANTHER" id="PTHR34156">
    <property type="entry name" value="OUTER MEMBRANE PROTEIN-RELATED-RELATED"/>
    <property type="match status" value="1"/>
</dbReference>